<comment type="caution">
    <text evidence="2">The sequence shown here is derived from an EMBL/GenBank/DDBJ whole genome shotgun (WGS) entry which is preliminary data.</text>
</comment>
<feature type="compositionally biased region" description="Basic and acidic residues" evidence="1">
    <location>
        <begin position="1"/>
        <end position="17"/>
    </location>
</feature>
<evidence type="ECO:0000313" key="2">
    <source>
        <dbReference type="EMBL" id="OMP09666.1"/>
    </source>
</evidence>
<dbReference type="EMBL" id="AWUE01012278">
    <property type="protein sequence ID" value="OMP09666.1"/>
    <property type="molecule type" value="Genomic_DNA"/>
</dbReference>
<protein>
    <submittedName>
        <fullName evidence="2">Major intrinsic protein</fullName>
    </submittedName>
</protein>
<dbReference type="PANTHER" id="PTHR45687">
    <property type="entry name" value="AQUAPORIN OR AQUAGLYCEROPORIN RELATED"/>
    <property type="match status" value="1"/>
</dbReference>
<dbReference type="InterPro" id="IPR034294">
    <property type="entry name" value="Aquaporin_transptr"/>
</dbReference>
<sequence>MLNEVRDEGEGQYRKDYVNPPPASLIGIAELKVWSFYRALTPEFIASLVSLYITIATIIGQLKQRDSAGTGSSPICQSINKKTNIQKAKYIFFGNLY</sequence>
<organism evidence="2 3">
    <name type="scientific">Corchorus olitorius</name>
    <dbReference type="NCBI Taxonomy" id="93759"/>
    <lineage>
        <taxon>Eukaryota</taxon>
        <taxon>Viridiplantae</taxon>
        <taxon>Streptophyta</taxon>
        <taxon>Embryophyta</taxon>
        <taxon>Tracheophyta</taxon>
        <taxon>Spermatophyta</taxon>
        <taxon>Magnoliopsida</taxon>
        <taxon>eudicotyledons</taxon>
        <taxon>Gunneridae</taxon>
        <taxon>Pentapetalae</taxon>
        <taxon>rosids</taxon>
        <taxon>malvids</taxon>
        <taxon>Malvales</taxon>
        <taxon>Malvaceae</taxon>
        <taxon>Grewioideae</taxon>
        <taxon>Apeibeae</taxon>
        <taxon>Corchorus</taxon>
    </lineage>
</organism>
<evidence type="ECO:0000313" key="3">
    <source>
        <dbReference type="Proteomes" id="UP000187203"/>
    </source>
</evidence>
<gene>
    <name evidence="2" type="ORF">COLO4_05248</name>
</gene>
<dbReference type="STRING" id="93759.A0A1R3KRF5"/>
<keyword evidence="3" id="KW-1185">Reference proteome</keyword>
<feature type="region of interest" description="Disordered" evidence="1">
    <location>
        <begin position="1"/>
        <end position="21"/>
    </location>
</feature>
<evidence type="ECO:0000256" key="1">
    <source>
        <dbReference type="SAM" id="MobiDB-lite"/>
    </source>
</evidence>
<accession>A0A1R3KRF5</accession>
<dbReference type="AlphaFoldDB" id="A0A1R3KRF5"/>
<name>A0A1R3KRF5_9ROSI</name>
<proteinExistence type="predicted"/>
<dbReference type="Proteomes" id="UP000187203">
    <property type="component" value="Unassembled WGS sequence"/>
</dbReference>
<dbReference type="OrthoDB" id="3222at2759"/>
<reference evidence="3" key="1">
    <citation type="submission" date="2013-09" db="EMBL/GenBank/DDBJ databases">
        <title>Corchorus olitorius genome sequencing.</title>
        <authorList>
            <person name="Alam M."/>
            <person name="Haque M.S."/>
            <person name="Islam M.S."/>
            <person name="Emdad E.M."/>
            <person name="Islam M.M."/>
            <person name="Ahmed B."/>
            <person name="Halim A."/>
            <person name="Hossen Q.M.M."/>
            <person name="Hossain M.Z."/>
            <person name="Ahmed R."/>
            <person name="Khan M.M."/>
            <person name="Islam R."/>
            <person name="Rashid M.M."/>
            <person name="Khan S.A."/>
            <person name="Rahman M.S."/>
            <person name="Alam M."/>
            <person name="Yahiya A.S."/>
            <person name="Khan M.S."/>
            <person name="Azam M.S."/>
            <person name="Haque T."/>
            <person name="Lashkar M.Z.H."/>
            <person name="Akhand A.I."/>
            <person name="Morshed G."/>
            <person name="Roy S."/>
            <person name="Uddin K.S."/>
            <person name="Rabeya T."/>
            <person name="Hossain A.S."/>
            <person name="Chowdhury A."/>
            <person name="Snigdha A.R."/>
            <person name="Mortoza M.S."/>
            <person name="Matin S.A."/>
            <person name="Hoque S.M.E."/>
            <person name="Islam M.K."/>
            <person name="Roy D.K."/>
            <person name="Haider R."/>
            <person name="Moosa M.M."/>
            <person name="Elias S.M."/>
            <person name="Hasan A.M."/>
            <person name="Jahan S."/>
            <person name="Shafiuddin M."/>
            <person name="Mahmood N."/>
            <person name="Shommy N.S."/>
        </authorList>
    </citation>
    <scope>NUCLEOTIDE SEQUENCE [LARGE SCALE GENOMIC DNA]</scope>
    <source>
        <strain evidence="3">cv. O-4</strain>
    </source>
</reference>